<dbReference type="PANTHER" id="PTHR13015:SF0">
    <property type="entry name" value="WASH COMPLEX SUBUNIT 3"/>
    <property type="match status" value="1"/>
</dbReference>
<evidence type="ECO:0000256" key="5">
    <source>
        <dbReference type="PROSITE-ProRule" id="PRU00134"/>
    </source>
</evidence>
<dbReference type="GO" id="GO:0030041">
    <property type="term" value="P:actin filament polymerization"/>
    <property type="evidence" value="ECO:0007669"/>
    <property type="project" value="TreeGrafter"/>
</dbReference>
<evidence type="ECO:0000259" key="7">
    <source>
        <dbReference type="PROSITE" id="PS50865"/>
    </source>
</evidence>
<comment type="caution">
    <text evidence="8">The sequence shown here is derived from an EMBL/GenBank/DDBJ whole genome shotgun (WGS) entry which is preliminary data.</text>
</comment>
<dbReference type="GO" id="GO:0008270">
    <property type="term" value="F:zinc ion binding"/>
    <property type="evidence" value="ECO:0007669"/>
    <property type="project" value="UniProtKB-KW"/>
</dbReference>
<sequence>MADSDSDDELMRALRGHVQTGECAYCQTEGASFACNKCNSVVYCDNECLRRHFRAHRDQCIKVYLKEESESEAEEDDDDDDDEDDEETMDPSLARRKSGRGSALHRGSSQAFAGGGGMMIPGLTEEQIAQLIKLSTKSTDVLKSSKEISSLKAQIDEMMKSQATMQEMAERVSHIQPAQVLQKSSSIKQKELESLMQKLEALEKRANFNGPMSTQSATSFPPQMAASMAIPPPVVVYTPLLVKDDPKFKKYFKLLNMAMPPDQIKAKMEIEGVQASLLDTPNAVSPNDPGPPPGAYIPMTVGEDPKFKKYFKLLAMSMPVDQIKMKMEAEGVDPELLDHPERVSPNDPGPPNPIPLQVPSSALVFPQPDTIPVPAAAPYTPLLVKDDPAFKKYFKLMSMGMPKEQVALKMKAEGLKAEVLDTPDGVSPNDPGPPPAPISGGSGSMSGVSMEQLFAMVMQHHQMIQSGAVAGGGSTRTPPNGEVGHFGGEVAASNAPVRSVKDQMAAELAAASDAVNDIFGEDTVKASGGGMTMVEQLEKKARKESNKKLVDNLDAINATIKELLTIRFKDEAHAIKYAGEVSKKLEGFGLTLGVDANQTWSARLLIKNKDTRDWYFNEQQRLDAGNAYIRLWSLSTLANDATQLIQKYEQIVNAPVTFSAQTKNKVEVIDKFTNLLKDAVKLKHKIFKNKTYQEELTRMSSLQIPQQYDKHGDDLINAAAILANAALDFAYEELHVLERTVRAKKIRASATVHVGEKAIQLVNIVNKLGASGMDNANSRLPSLDEQLKAIKDQFFADKEEEEEDDVL</sequence>
<evidence type="ECO:0000256" key="6">
    <source>
        <dbReference type="SAM" id="MobiDB-lite"/>
    </source>
</evidence>
<gene>
    <name evidence="8" type="ORF">Ae201684_016954</name>
</gene>
<comment type="similarity">
    <text evidence="1">Belongs to the CCDC53 family.</text>
</comment>
<dbReference type="InterPro" id="IPR002893">
    <property type="entry name" value="Znf_MYND"/>
</dbReference>
<feature type="region of interest" description="Disordered" evidence="6">
    <location>
        <begin position="422"/>
        <end position="445"/>
    </location>
</feature>
<dbReference type="VEuPathDB" id="FungiDB:AeMF1_021510"/>
<dbReference type="EMBL" id="VJMJ01000273">
    <property type="protein sequence ID" value="KAF0724289.1"/>
    <property type="molecule type" value="Genomic_DNA"/>
</dbReference>
<dbReference type="Proteomes" id="UP000481153">
    <property type="component" value="Unassembled WGS sequence"/>
</dbReference>
<feature type="region of interest" description="Disordered" evidence="6">
    <location>
        <begin position="67"/>
        <end position="118"/>
    </location>
</feature>
<dbReference type="Gene3D" id="6.10.140.2220">
    <property type="match status" value="1"/>
</dbReference>
<evidence type="ECO:0000256" key="4">
    <source>
        <dbReference type="ARBA" id="ARBA00022833"/>
    </source>
</evidence>
<evidence type="ECO:0000256" key="2">
    <source>
        <dbReference type="ARBA" id="ARBA00022723"/>
    </source>
</evidence>
<dbReference type="GO" id="GO:0071203">
    <property type="term" value="C:WASH complex"/>
    <property type="evidence" value="ECO:0007669"/>
    <property type="project" value="InterPro"/>
</dbReference>
<organism evidence="8 9">
    <name type="scientific">Aphanomyces euteiches</name>
    <dbReference type="NCBI Taxonomy" id="100861"/>
    <lineage>
        <taxon>Eukaryota</taxon>
        <taxon>Sar</taxon>
        <taxon>Stramenopiles</taxon>
        <taxon>Oomycota</taxon>
        <taxon>Saprolegniomycetes</taxon>
        <taxon>Saprolegniales</taxon>
        <taxon>Verrucalvaceae</taxon>
        <taxon>Aphanomyces</taxon>
    </lineage>
</organism>
<evidence type="ECO:0000313" key="8">
    <source>
        <dbReference type="EMBL" id="KAF0724289.1"/>
    </source>
</evidence>
<dbReference type="Pfam" id="PF10152">
    <property type="entry name" value="CCDC53"/>
    <property type="match status" value="3"/>
</dbReference>
<dbReference type="Pfam" id="PF01753">
    <property type="entry name" value="zf-MYND"/>
    <property type="match status" value="1"/>
</dbReference>
<feature type="compositionally biased region" description="Acidic residues" evidence="6">
    <location>
        <begin position="69"/>
        <end position="89"/>
    </location>
</feature>
<dbReference type="PROSITE" id="PS50865">
    <property type="entry name" value="ZF_MYND_2"/>
    <property type="match status" value="1"/>
</dbReference>
<name>A0A6G0WBJ2_9STRA</name>
<dbReference type="InterPro" id="IPR019309">
    <property type="entry name" value="WASHC3"/>
</dbReference>
<dbReference type="PROSITE" id="PS01360">
    <property type="entry name" value="ZF_MYND_1"/>
    <property type="match status" value="1"/>
</dbReference>
<dbReference type="GO" id="GO:0006887">
    <property type="term" value="P:exocytosis"/>
    <property type="evidence" value="ECO:0007669"/>
    <property type="project" value="TreeGrafter"/>
</dbReference>
<evidence type="ECO:0000256" key="3">
    <source>
        <dbReference type="ARBA" id="ARBA00022771"/>
    </source>
</evidence>
<keyword evidence="2" id="KW-0479">Metal-binding</keyword>
<accession>A0A6G0WBJ2</accession>
<protein>
    <recommendedName>
        <fullName evidence="7">MYND-type domain-containing protein</fullName>
    </recommendedName>
</protein>
<evidence type="ECO:0000256" key="1">
    <source>
        <dbReference type="ARBA" id="ARBA00006290"/>
    </source>
</evidence>
<keyword evidence="3 5" id="KW-0863">Zinc-finger</keyword>
<proteinExistence type="inferred from homology"/>
<evidence type="ECO:0000313" key="9">
    <source>
        <dbReference type="Proteomes" id="UP000481153"/>
    </source>
</evidence>
<reference evidence="8 9" key="1">
    <citation type="submission" date="2019-07" db="EMBL/GenBank/DDBJ databases">
        <title>Genomics analysis of Aphanomyces spp. identifies a new class of oomycete effector associated with host adaptation.</title>
        <authorList>
            <person name="Gaulin E."/>
        </authorList>
    </citation>
    <scope>NUCLEOTIDE SEQUENCE [LARGE SCALE GENOMIC DNA]</scope>
    <source>
        <strain evidence="8 9">ATCC 201684</strain>
    </source>
</reference>
<dbReference type="AlphaFoldDB" id="A0A6G0WBJ2"/>
<dbReference type="SUPFAM" id="SSF144232">
    <property type="entry name" value="HIT/MYND zinc finger-like"/>
    <property type="match status" value="1"/>
</dbReference>
<keyword evidence="9" id="KW-1185">Reference proteome</keyword>
<dbReference type="PANTHER" id="PTHR13015">
    <property type="entry name" value="PROTEIN AD-016-RELATED"/>
    <property type="match status" value="1"/>
</dbReference>
<keyword evidence="4" id="KW-0862">Zinc</keyword>
<feature type="domain" description="MYND-type" evidence="7">
    <location>
        <begin position="23"/>
        <end position="60"/>
    </location>
</feature>